<dbReference type="InterPro" id="IPR011650">
    <property type="entry name" value="Peptidase_M20_dimer"/>
</dbReference>
<evidence type="ECO:0000313" key="19">
    <source>
        <dbReference type="EMBL" id="HIX45308.1"/>
    </source>
</evidence>
<name>A0A9D2APP2_9BACT</name>
<comment type="similarity">
    <text evidence="12">Belongs to the peptidase M20C family.</text>
</comment>
<feature type="domain" description="Peptidase M20 dimerisation" evidence="18">
    <location>
        <begin position="212"/>
        <end position="294"/>
    </location>
</feature>
<evidence type="ECO:0000259" key="18">
    <source>
        <dbReference type="Pfam" id="PF07687"/>
    </source>
</evidence>
<dbReference type="Pfam" id="PF07687">
    <property type="entry name" value="M20_dimer"/>
    <property type="match status" value="1"/>
</dbReference>
<evidence type="ECO:0000256" key="2">
    <source>
        <dbReference type="ARBA" id="ARBA00001947"/>
    </source>
</evidence>
<evidence type="ECO:0000256" key="5">
    <source>
        <dbReference type="ARBA" id="ARBA00022801"/>
    </source>
</evidence>
<evidence type="ECO:0000256" key="10">
    <source>
        <dbReference type="ARBA" id="ARBA00038976"/>
    </source>
</evidence>
<keyword evidence="3" id="KW-0645">Protease</keyword>
<dbReference type="InterPro" id="IPR002933">
    <property type="entry name" value="Peptidase_M20"/>
</dbReference>
<comment type="caution">
    <text evidence="19">The sequence shown here is derived from an EMBL/GenBank/DDBJ whole genome shotgun (WGS) entry which is preliminary data.</text>
</comment>
<dbReference type="PANTHER" id="PTHR43501:SF1">
    <property type="entry name" value="CYTOSOL NON-SPECIFIC DIPEPTIDASE"/>
    <property type="match status" value="1"/>
</dbReference>
<comment type="catalytic activity">
    <reaction evidence="9">
        <text>Hydrolysis of dipeptides, preferentially hydrophobic dipeptides including prolyl amino acids.</text>
        <dbReference type="EC" id="3.4.13.18"/>
    </reaction>
</comment>
<evidence type="ECO:0000256" key="6">
    <source>
        <dbReference type="ARBA" id="ARBA00022833"/>
    </source>
</evidence>
<dbReference type="EC" id="3.4.13.18" evidence="10"/>
<protein>
    <recommendedName>
        <fullName evidence="13">Cytosol non-specific dipeptidase</fullName>
        <ecNumber evidence="10">3.4.13.18</ecNumber>
    </recommendedName>
    <alternativeName>
        <fullName evidence="16">Aminoacyl-histidine dipeptidase</fullName>
    </alternativeName>
    <alternativeName>
        <fullName evidence="15">Beta-alanyl-histidine dipeptidase</fullName>
    </alternativeName>
    <alternativeName>
        <fullName evidence="14">Carnosinase</fullName>
    </alternativeName>
    <alternativeName>
        <fullName evidence="11">Peptidase D</fullName>
    </alternativeName>
    <alternativeName>
        <fullName evidence="17">Xaa-His dipeptidase</fullName>
    </alternativeName>
</protein>
<dbReference type="CDD" id="cd03890">
    <property type="entry name" value="M20_pepD"/>
    <property type="match status" value="1"/>
</dbReference>
<dbReference type="PANTHER" id="PTHR43501">
    <property type="entry name" value="CYTOSOL NON-SPECIFIC DIPEPTIDASE"/>
    <property type="match status" value="1"/>
</dbReference>
<evidence type="ECO:0000256" key="16">
    <source>
        <dbReference type="ARBA" id="ARBA00077688"/>
    </source>
</evidence>
<comment type="cofactor">
    <cofactor evidence="2">
        <name>Zn(2+)</name>
        <dbReference type="ChEBI" id="CHEBI:29105"/>
    </cofactor>
</comment>
<dbReference type="EMBL" id="DXFB01000101">
    <property type="protein sequence ID" value="HIX45308.1"/>
    <property type="molecule type" value="Genomic_DNA"/>
</dbReference>
<dbReference type="GO" id="GO:0006508">
    <property type="term" value="P:proteolysis"/>
    <property type="evidence" value="ECO:0007669"/>
    <property type="project" value="UniProtKB-KW"/>
</dbReference>
<comment type="cofactor">
    <cofactor evidence="1">
        <name>Co(2+)</name>
        <dbReference type="ChEBI" id="CHEBI:48828"/>
    </cofactor>
</comment>
<dbReference type="GO" id="GO:0070573">
    <property type="term" value="F:metallodipeptidase activity"/>
    <property type="evidence" value="ECO:0007669"/>
    <property type="project" value="TreeGrafter"/>
</dbReference>
<gene>
    <name evidence="19" type="ORF">H9982_03715</name>
</gene>
<keyword evidence="5" id="KW-0378">Hydrolase</keyword>
<evidence type="ECO:0000256" key="7">
    <source>
        <dbReference type="ARBA" id="ARBA00023049"/>
    </source>
</evidence>
<keyword evidence="7" id="KW-0482">Metalloprotease</keyword>
<keyword evidence="8" id="KW-0170">Cobalt</keyword>
<dbReference type="GO" id="GO:0046872">
    <property type="term" value="F:metal ion binding"/>
    <property type="evidence" value="ECO:0007669"/>
    <property type="project" value="UniProtKB-KW"/>
</dbReference>
<dbReference type="PIRSF" id="PIRSF016599">
    <property type="entry name" value="Xaa-His_dipept"/>
    <property type="match status" value="1"/>
</dbReference>
<sequence length="474" mass="51668">MTKQITDLNPQAIWKHFAAICNIPHPSGHTEAIAEYILGVGKQLGLESFRDKAGNVVIRKPATPGMENRQSIILQGHMDMVPQANKNVQHNFETDPILPRIVDGWVMATDTTLGADNGIGVSTILAVLEATDLPHGPIEALFTRDEETGMYGAKDLEPGMLKSKILLNLDSETNGELYMSCAGGIDIEAEFRYQEKESAHLEECLAYKVTLGGLLGGHSGLDINLGRLNANKAMFRFLKIAVGCYSARLASYNGGSLRNAIPREAEAIVVVPRVRERKFLSFVENFGDTLQHEYGYIETGLTFTATPTEMPDKLMPEPAQDDLINAINACHNGVYRMIPDAPEVVETSSNLAIVTANSGVAEVKILARSSSETQKYTLASEIESTFALAGAKVTFDGAYPGWEPNLQSVILHTMLPLYPDIIGRKAEVKMMHAGLECGIIGAAYPGMDMISFGPTIEHPHSPQERVNIESVQNF</sequence>
<dbReference type="NCBIfam" id="TIGR01893">
    <property type="entry name" value="aa-his-dipept"/>
    <property type="match status" value="1"/>
</dbReference>
<dbReference type="GO" id="GO:0005829">
    <property type="term" value="C:cytosol"/>
    <property type="evidence" value="ECO:0007669"/>
    <property type="project" value="TreeGrafter"/>
</dbReference>
<reference evidence="19" key="1">
    <citation type="journal article" date="2021" name="PeerJ">
        <title>Extensive microbial diversity within the chicken gut microbiome revealed by metagenomics and culture.</title>
        <authorList>
            <person name="Gilroy R."/>
            <person name="Ravi A."/>
            <person name="Getino M."/>
            <person name="Pursley I."/>
            <person name="Horton D.L."/>
            <person name="Alikhan N.F."/>
            <person name="Baker D."/>
            <person name="Gharbi K."/>
            <person name="Hall N."/>
            <person name="Watson M."/>
            <person name="Adriaenssens E.M."/>
            <person name="Foster-Nyarko E."/>
            <person name="Jarju S."/>
            <person name="Secka A."/>
            <person name="Antonio M."/>
            <person name="Oren A."/>
            <person name="Chaudhuri R.R."/>
            <person name="La Ragione R."/>
            <person name="Hildebrand F."/>
            <person name="Pallen M.J."/>
        </authorList>
    </citation>
    <scope>NUCLEOTIDE SEQUENCE</scope>
    <source>
        <strain evidence="19">ChiHjej12B11-16260</strain>
    </source>
</reference>
<dbReference type="Proteomes" id="UP000824246">
    <property type="component" value="Unassembled WGS sequence"/>
</dbReference>
<evidence type="ECO:0000256" key="14">
    <source>
        <dbReference type="ARBA" id="ARBA00075285"/>
    </source>
</evidence>
<dbReference type="AlphaFoldDB" id="A0A9D2APP2"/>
<keyword evidence="4" id="KW-0479">Metal-binding</keyword>
<accession>A0A9D2APP2</accession>
<evidence type="ECO:0000313" key="20">
    <source>
        <dbReference type="Proteomes" id="UP000824246"/>
    </source>
</evidence>
<keyword evidence="6" id="KW-0862">Zinc</keyword>
<evidence type="ECO:0000256" key="12">
    <source>
        <dbReference type="ARBA" id="ARBA00061423"/>
    </source>
</evidence>
<evidence type="ECO:0000256" key="15">
    <source>
        <dbReference type="ARBA" id="ARBA00076004"/>
    </source>
</evidence>
<evidence type="ECO:0000256" key="1">
    <source>
        <dbReference type="ARBA" id="ARBA00001941"/>
    </source>
</evidence>
<evidence type="ECO:0000256" key="17">
    <source>
        <dbReference type="ARBA" id="ARBA00078074"/>
    </source>
</evidence>
<dbReference type="FunFam" id="3.40.630.10:FF:000018">
    <property type="entry name" value="Aminoacyl-histidine dipeptidase PepD"/>
    <property type="match status" value="1"/>
</dbReference>
<evidence type="ECO:0000256" key="13">
    <source>
        <dbReference type="ARBA" id="ARBA00071271"/>
    </source>
</evidence>
<dbReference type="FunFam" id="3.40.630.10:FF:000015">
    <property type="entry name" value="Aminoacyl-histidine dipeptidase PepD"/>
    <property type="match status" value="1"/>
</dbReference>
<evidence type="ECO:0000256" key="3">
    <source>
        <dbReference type="ARBA" id="ARBA00022670"/>
    </source>
</evidence>
<dbReference type="InterPro" id="IPR001160">
    <property type="entry name" value="Peptidase_M20C"/>
</dbReference>
<evidence type="ECO:0000256" key="9">
    <source>
        <dbReference type="ARBA" id="ARBA00036421"/>
    </source>
</evidence>
<evidence type="ECO:0000256" key="11">
    <source>
        <dbReference type="ARBA" id="ARBA00044252"/>
    </source>
</evidence>
<feature type="non-terminal residue" evidence="19">
    <location>
        <position position="474"/>
    </location>
</feature>
<dbReference type="PRINTS" id="PR00934">
    <property type="entry name" value="XHISDIPTASE"/>
</dbReference>
<dbReference type="Gene3D" id="3.40.630.10">
    <property type="entry name" value="Zn peptidases"/>
    <property type="match status" value="2"/>
</dbReference>
<organism evidence="19 20">
    <name type="scientific">Candidatus Barnesiella excrementipullorum</name>
    <dbReference type="NCBI Taxonomy" id="2838479"/>
    <lineage>
        <taxon>Bacteria</taxon>
        <taxon>Pseudomonadati</taxon>
        <taxon>Bacteroidota</taxon>
        <taxon>Bacteroidia</taxon>
        <taxon>Bacteroidales</taxon>
        <taxon>Barnesiellaceae</taxon>
        <taxon>Barnesiella</taxon>
    </lineage>
</organism>
<reference evidence="19" key="2">
    <citation type="submission" date="2021-04" db="EMBL/GenBank/DDBJ databases">
        <authorList>
            <person name="Gilroy R."/>
        </authorList>
    </citation>
    <scope>NUCLEOTIDE SEQUENCE</scope>
    <source>
        <strain evidence="19">ChiHjej12B11-16260</strain>
    </source>
</reference>
<dbReference type="SUPFAM" id="SSF53187">
    <property type="entry name" value="Zn-dependent exopeptidases"/>
    <property type="match status" value="1"/>
</dbReference>
<proteinExistence type="inferred from homology"/>
<evidence type="ECO:0000256" key="4">
    <source>
        <dbReference type="ARBA" id="ARBA00022723"/>
    </source>
</evidence>
<dbReference type="Pfam" id="PF01546">
    <property type="entry name" value="Peptidase_M20"/>
    <property type="match status" value="1"/>
</dbReference>
<evidence type="ECO:0000256" key="8">
    <source>
        <dbReference type="ARBA" id="ARBA00023285"/>
    </source>
</evidence>